<dbReference type="SUPFAM" id="SSF51658">
    <property type="entry name" value="Xylose isomerase-like"/>
    <property type="match status" value="1"/>
</dbReference>
<sequence>MHRYTSPLRASAHVADFGMDTITLAGPLEAKLAAARQAGFTQIMLAARDIVGHPNGMDAAVAAVRASGLRVTGFQVLRDFEGLSGHLHDYKVDIAKQMIVMAGALGARVLLACSSASRHASGERATLVRDLRKLAMLALPHGIRVAYEALSWGRHVNEVDAAWSLVEEADFPNLGLAVDSYHIFATSTPLSVLEDVDPAKIFLVQLADFMWQETRTPEERIETARHFRVFPGEGVHSQALATLVRRLDAIGYRGDYSFEVFNDDYQQLPLPYVAERAHASALWLAEEVLRRGVPLPGMARPPRQRAAA</sequence>
<dbReference type="InterPro" id="IPR013022">
    <property type="entry name" value="Xyl_isomerase-like_TIM-brl"/>
</dbReference>
<feature type="domain" description="Xylose isomerase-like TIM barrel" evidence="1">
    <location>
        <begin position="32"/>
        <end position="271"/>
    </location>
</feature>
<accession>A0ABW7HJY1</accession>
<protein>
    <submittedName>
        <fullName evidence="2">Sugar phosphate isomerase/epimerase family protein</fullName>
    </submittedName>
</protein>
<evidence type="ECO:0000313" key="3">
    <source>
        <dbReference type="Proteomes" id="UP001606134"/>
    </source>
</evidence>
<dbReference type="InterPro" id="IPR050312">
    <property type="entry name" value="IolE/XylAMocC-like"/>
</dbReference>
<dbReference type="EMBL" id="JBIGIC010000020">
    <property type="protein sequence ID" value="MFG6490235.1"/>
    <property type="molecule type" value="Genomic_DNA"/>
</dbReference>
<dbReference type="Proteomes" id="UP001606134">
    <property type="component" value="Unassembled WGS sequence"/>
</dbReference>
<proteinExistence type="predicted"/>
<dbReference type="PANTHER" id="PTHR12110:SF21">
    <property type="entry name" value="XYLOSE ISOMERASE-LIKE TIM BARREL DOMAIN-CONTAINING PROTEIN"/>
    <property type="match status" value="1"/>
</dbReference>
<gene>
    <name evidence="2" type="ORF">ACG04R_26420</name>
</gene>
<dbReference type="Pfam" id="PF01261">
    <property type="entry name" value="AP_endonuc_2"/>
    <property type="match status" value="1"/>
</dbReference>
<dbReference type="PANTHER" id="PTHR12110">
    <property type="entry name" value="HYDROXYPYRUVATE ISOMERASE"/>
    <property type="match status" value="1"/>
</dbReference>
<evidence type="ECO:0000313" key="2">
    <source>
        <dbReference type="EMBL" id="MFG6490235.1"/>
    </source>
</evidence>
<keyword evidence="2" id="KW-0413">Isomerase</keyword>
<keyword evidence="3" id="KW-1185">Reference proteome</keyword>
<dbReference type="Gene3D" id="3.20.20.150">
    <property type="entry name" value="Divalent-metal-dependent TIM barrel enzymes"/>
    <property type="match status" value="1"/>
</dbReference>
<dbReference type="InterPro" id="IPR036237">
    <property type="entry name" value="Xyl_isomerase-like_sf"/>
</dbReference>
<dbReference type="GO" id="GO:0016853">
    <property type="term" value="F:isomerase activity"/>
    <property type="evidence" value="ECO:0007669"/>
    <property type="project" value="UniProtKB-KW"/>
</dbReference>
<dbReference type="RefSeq" id="WP_394417100.1">
    <property type="nucleotide sequence ID" value="NZ_JBIGIC010000020.1"/>
</dbReference>
<organism evidence="2 3">
    <name type="scientific">Pelomonas candidula</name>
    <dbReference type="NCBI Taxonomy" id="3299025"/>
    <lineage>
        <taxon>Bacteria</taxon>
        <taxon>Pseudomonadati</taxon>
        <taxon>Pseudomonadota</taxon>
        <taxon>Betaproteobacteria</taxon>
        <taxon>Burkholderiales</taxon>
        <taxon>Sphaerotilaceae</taxon>
        <taxon>Roseateles</taxon>
    </lineage>
</organism>
<reference evidence="2 3" key="1">
    <citation type="submission" date="2024-08" db="EMBL/GenBank/DDBJ databases">
        <authorList>
            <person name="Lu H."/>
        </authorList>
    </citation>
    <scope>NUCLEOTIDE SEQUENCE [LARGE SCALE GENOMIC DNA]</scope>
    <source>
        <strain evidence="2 3">BYS78W</strain>
    </source>
</reference>
<evidence type="ECO:0000259" key="1">
    <source>
        <dbReference type="Pfam" id="PF01261"/>
    </source>
</evidence>
<comment type="caution">
    <text evidence="2">The sequence shown here is derived from an EMBL/GenBank/DDBJ whole genome shotgun (WGS) entry which is preliminary data.</text>
</comment>
<name>A0ABW7HJY1_9BURK</name>